<name>A0ABQ8UB62_9EUKA</name>
<proteinExistence type="predicted"/>
<evidence type="ECO:0000313" key="3">
    <source>
        <dbReference type="Proteomes" id="UP001141327"/>
    </source>
</evidence>
<dbReference type="Proteomes" id="UP001141327">
    <property type="component" value="Unassembled WGS sequence"/>
</dbReference>
<sequence length="89" mass="9128">MPRTPGIAGAPSLRTSPAKTTSDIRRRADGYEASRAAVAGLLAERLIFPSAEPASTRSAASAVAALLLHPQGMLDLTPHSGPLLAAVEK</sequence>
<evidence type="ECO:0000256" key="1">
    <source>
        <dbReference type="SAM" id="MobiDB-lite"/>
    </source>
</evidence>
<dbReference type="EMBL" id="JAPMOS010000189">
    <property type="protein sequence ID" value="KAJ4454050.1"/>
    <property type="molecule type" value="Genomic_DNA"/>
</dbReference>
<feature type="region of interest" description="Disordered" evidence="1">
    <location>
        <begin position="1"/>
        <end position="27"/>
    </location>
</feature>
<evidence type="ECO:0000313" key="2">
    <source>
        <dbReference type="EMBL" id="KAJ4454050.1"/>
    </source>
</evidence>
<keyword evidence="3" id="KW-1185">Reference proteome</keyword>
<gene>
    <name evidence="2" type="ORF">PAPYR_11321</name>
</gene>
<organism evidence="2 3">
    <name type="scientific">Paratrimastix pyriformis</name>
    <dbReference type="NCBI Taxonomy" id="342808"/>
    <lineage>
        <taxon>Eukaryota</taxon>
        <taxon>Metamonada</taxon>
        <taxon>Preaxostyla</taxon>
        <taxon>Paratrimastigidae</taxon>
        <taxon>Paratrimastix</taxon>
    </lineage>
</organism>
<protein>
    <submittedName>
        <fullName evidence="2">Uncharacterized protein</fullName>
    </submittedName>
</protein>
<comment type="caution">
    <text evidence="2">The sequence shown here is derived from an EMBL/GenBank/DDBJ whole genome shotgun (WGS) entry which is preliminary data.</text>
</comment>
<accession>A0ABQ8UB62</accession>
<reference evidence="2" key="1">
    <citation type="journal article" date="2022" name="bioRxiv">
        <title>Genomics of Preaxostyla Flagellates Illuminates Evolutionary Transitions and the Path Towards Mitochondrial Loss.</title>
        <authorList>
            <person name="Novak L.V.F."/>
            <person name="Treitli S.C."/>
            <person name="Pyrih J."/>
            <person name="Halakuc P."/>
            <person name="Pipaliya S.V."/>
            <person name="Vacek V."/>
            <person name="Brzon O."/>
            <person name="Soukal P."/>
            <person name="Eme L."/>
            <person name="Dacks J.B."/>
            <person name="Karnkowska A."/>
            <person name="Elias M."/>
            <person name="Hampl V."/>
        </authorList>
    </citation>
    <scope>NUCLEOTIDE SEQUENCE</scope>
    <source>
        <strain evidence="2">RCP-MX</strain>
    </source>
</reference>